<evidence type="ECO:0000259" key="6">
    <source>
        <dbReference type="PROSITE" id="PS50123"/>
    </source>
</evidence>
<dbReference type="PRINTS" id="PR00996">
    <property type="entry name" value="CHERMTFRASE"/>
</dbReference>
<dbReference type="InterPro" id="IPR022641">
    <property type="entry name" value="CheR_N"/>
</dbReference>
<dbReference type="SUPFAM" id="SSF53335">
    <property type="entry name" value="S-adenosyl-L-methionine-dependent methyltransferases"/>
    <property type="match status" value="1"/>
</dbReference>
<dbReference type="Gene3D" id="3.40.50.150">
    <property type="entry name" value="Vaccinia Virus protein VP39"/>
    <property type="match status" value="1"/>
</dbReference>
<dbReference type="GO" id="GO:0008983">
    <property type="term" value="F:protein-glutamate O-methyltransferase activity"/>
    <property type="evidence" value="ECO:0007669"/>
    <property type="project" value="UniProtKB-EC"/>
</dbReference>
<dbReference type="AlphaFoldDB" id="A0A1L9BDB9"/>
<dbReference type="InterPro" id="IPR050903">
    <property type="entry name" value="Bact_Chemotaxis_MeTrfase"/>
</dbReference>
<keyword evidence="8" id="KW-1185">Reference proteome</keyword>
<comment type="catalytic activity">
    <reaction evidence="1">
        <text>L-glutamyl-[protein] + S-adenosyl-L-methionine = [protein]-L-glutamate 5-O-methyl ester + S-adenosyl-L-homocysteine</text>
        <dbReference type="Rhea" id="RHEA:24452"/>
        <dbReference type="Rhea" id="RHEA-COMP:10208"/>
        <dbReference type="Rhea" id="RHEA-COMP:10311"/>
        <dbReference type="ChEBI" id="CHEBI:29973"/>
        <dbReference type="ChEBI" id="CHEBI:57856"/>
        <dbReference type="ChEBI" id="CHEBI:59789"/>
        <dbReference type="ChEBI" id="CHEBI:82795"/>
        <dbReference type="EC" id="2.1.1.80"/>
    </reaction>
</comment>
<dbReference type="GO" id="GO:0032259">
    <property type="term" value="P:methylation"/>
    <property type="evidence" value="ECO:0007669"/>
    <property type="project" value="UniProtKB-KW"/>
</dbReference>
<name>A0A1L9BDB9_9BACT</name>
<evidence type="ECO:0000313" key="8">
    <source>
        <dbReference type="Proteomes" id="UP000182229"/>
    </source>
</evidence>
<sequence length="303" mass="33709">MRAGSSSEAVVSGVGPLPLSEREFSLFQRLVEREAGIHLGPSKQALLVGRLSRRVRALGLTSFGAYYRFVCMRGNEEERVRMLDCLCTNETHFFREPGQFEFLRQRVFPEWTRRAAQGLMARRVRVWSAGCSTGEEPYSLAMTLLSHFPPGSGWELEVLATDLSTWALERARQGLWPVERAAGIPRPLLRTFMLKGVRGQEGWMKAGPEPRAVLRFARVNLNDECGWPEGPFELVFCRNVLIYFGAQARARVLSALLRRLPPTGYLFLGHAESLTGSAEPARCVAPNIYCAKSPQPVSGGGPA</sequence>
<keyword evidence="5" id="KW-0949">S-adenosyl-L-methionine</keyword>
<dbReference type="Gene3D" id="1.10.155.10">
    <property type="entry name" value="Chemotaxis receptor methyltransferase CheR, N-terminal domain"/>
    <property type="match status" value="1"/>
</dbReference>
<dbReference type="InterPro" id="IPR029063">
    <property type="entry name" value="SAM-dependent_MTases_sf"/>
</dbReference>
<evidence type="ECO:0000256" key="4">
    <source>
        <dbReference type="ARBA" id="ARBA00022679"/>
    </source>
</evidence>
<dbReference type="Pfam" id="PF01739">
    <property type="entry name" value="CheR"/>
    <property type="match status" value="1"/>
</dbReference>
<feature type="domain" description="CheR-type methyltransferase" evidence="6">
    <location>
        <begin position="12"/>
        <end position="276"/>
    </location>
</feature>
<dbReference type="PANTHER" id="PTHR24422">
    <property type="entry name" value="CHEMOTAXIS PROTEIN METHYLTRANSFERASE"/>
    <property type="match status" value="1"/>
</dbReference>
<dbReference type="Pfam" id="PF03705">
    <property type="entry name" value="CheR_N"/>
    <property type="match status" value="1"/>
</dbReference>
<dbReference type="SMART" id="SM00138">
    <property type="entry name" value="MeTrc"/>
    <property type="match status" value="1"/>
</dbReference>
<comment type="caution">
    <text evidence="7">The sequence shown here is derived from an EMBL/GenBank/DDBJ whole genome shotgun (WGS) entry which is preliminary data.</text>
</comment>
<dbReference type="InterPro" id="IPR036804">
    <property type="entry name" value="CheR_N_sf"/>
</dbReference>
<organism evidence="7 8">
    <name type="scientific">Cystobacter ferrugineus</name>
    <dbReference type="NCBI Taxonomy" id="83449"/>
    <lineage>
        <taxon>Bacteria</taxon>
        <taxon>Pseudomonadati</taxon>
        <taxon>Myxococcota</taxon>
        <taxon>Myxococcia</taxon>
        <taxon>Myxococcales</taxon>
        <taxon>Cystobacterineae</taxon>
        <taxon>Archangiaceae</taxon>
        <taxon>Cystobacter</taxon>
    </lineage>
</organism>
<dbReference type="EMBL" id="MPIN01000003">
    <property type="protein sequence ID" value="OJH40216.1"/>
    <property type="molecule type" value="Genomic_DNA"/>
</dbReference>
<evidence type="ECO:0000256" key="5">
    <source>
        <dbReference type="ARBA" id="ARBA00022691"/>
    </source>
</evidence>
<dbReference type="PANTHER" id="PTHR24422:SF26">
    <property type="entry name" value="CHEMOTAXIS PROTEIN METHYLTRANSFERASE"/>
    <property type="match status" value="1"/>
</dbReference>
<dbReference type="SUPFAM" id="SSF47757">
    <property type="entry name" value="Chemotaxis receptor methyltransferase CheR, N-terminal domain"/>
    <property type="match status" value="1"/>
</dbReference>
<gene>
    <name evidence="7" type="ORF">BON30_14295</name>
</gene>
<evidence type="ECO:0000256" key="3">
    <source>
        <dbReference type="ARBA" id="ARBA00022603"/>
    </source>
</evidence>
<dbReference type="PROSITE" id="PS50123">
    <property type="entry name" value="CHER"/>
    <property type="match status" value="1"/>
</dbReference>
<dbReference type="PIRSF" id="PIRSF000410">
    <property type="entry name" value="CheR"/>
    <property type="match status" value="1"/>
</dbReference>
<protein>
    <recommendedName>
        <fullName evidence="2">protein-glutamate O-methyltransferase</fullName>
        <ecNumber evidence="2">2.1.1.80</ecNumber>
    </recommendedName>
</protein>
<proteinExistence type="predicted"/>
<keyword evidence="3" id="KW-0489">Methyltransferase</keyword>
<dbReference type="InterPro" id="IPR000780">
    <property type="entry name" value="CheR_MeTrfase"/>
</dbReference>
<accession>A0A1L9BDB9</accession>
<dbReference type="InterPro" id="IPR026024">
    <property type="entry name" value="Chemotaxis_MeTrfase_CheR"/>
</dbReference>
<keyword evidence="4" id="KW-0808">Transferase</keyword>
<evidence type="ECO:0000256" key="1">
    <source>
        <dbReference type="ARBA" id="ARBA00001541"/>
    </source>
</evidence>
<dbReference type="InterPro" id="IPR022642">
    <property type="entry name" value="CheR_C"/>
</dbReference>
<dbReference type="EC" id="2.1.1.80" evidence="2"/>
<evidence type="ECO:0000313" key="7">
    <source>
        <dbReference type="EMBL" id="OJH40216.1"/>
    </source>
</evidence>
<dbReference type="STRING" id="83449.BON30_14295"/>
<evidence type="ECO:0000256" key="2">
    <source>
        <dbReference type="ARBA" id="ARBA00012534"/>
    </source>
</evidence>
<dbReference type="Proteomes" id="UP000182229">
    <property type="component" value="Unassembled WGS sequence"/>
</dbReference>
<reference evidence="8" key="1">
    <citation type="submission" date="2016-11" db="EMBL/GenBank/DDBJ databases">
        <authorList>
            <person name="Shukria A."/>
            <person name="Stevens D.C."/>
        </authorList>
    </citation>
    <scope>NUCLEOTIDE SEQUENCE [LARGE SCALE GENOMIC DNA]</scope>
    <source>
        <strain evidence="8">Cbfe23</strain>
    </source>
</reference>
<reference evidence="7 8" key="2">
    <citation type="submission" date="2016-12" db="EMBL/GenBank/DDBJ databases">
        <title>Draft Genome Sequence of Cystobacter ferrugineus Strain Cbfe23.</title>
        <authorList>
            <person name="Akbar S."/>
            <person name="Dowd S.E."/>
            <person name="Stevens D.C."/>
        </authorList>
    </citation>
    <scope>NUCLEOTIDE SEQUENCE [LARGE SCALE GENOMIC DNA]</scope>
    <source>
        <strain evidence="7 8">Cbfe23</strain>
    </source>
</reference>